<feature type="transmembrane region" description="Helical" evidence="1">
    <location>
        <begin position="39"/>
        <end position="61"/>
    </location>
</feature>
<organism evidence="2 3">
    <name type="scientific">Mesorhizobium dulcispinae</name>
    <dbReference type="NCBI Taxonomy" id="3072316"/>
    <lineage>
        <taxon>Bacteria</taxon>
        <taxon>Pseudomonadati</taxon>
        <taxon>Pseudomonadota</taxon>
        <taxon>Alphaproteobacteria</taxon>
        <taxon>Hyphomicrobiales</taxon>
        <taxon>Phyllobacteriaceae</taxon>
        <taxon>Mesorhizobium</taxon>
    </lineage>
</organism>
<dbReference type="RefSeq" id="WP_320317741.1">
    <property type="nucleotide sequence ID" value="NZ_JAVIIX010000012.1"/>
</dbReference>
<keyword evidence="1" id="KW-0472">Membrane</keyword>
<comment type="caution">
    <text evidence="2">The sequence shown here is derived from an EMBL/GenBank/DDBJ whole genome shotgun (WGS) entry which is preliminary data.</text>
</comment>
<keyword evidence="3" id="KW-1185">Reference proteome</keyword>
<evidence type="ECO:0000256" key="1">
    <source>
        <dbReference type="SAM" id="Phobius"/>
    </source>
</evidence>
<keyword evidence="1" id="KW-1133">Transmembrane helix</keyword>
<dbReference type="Proteomes" id="UP001271780">
    <property type="component" value="Unassembled WGS sequence"/>
</dbReference>
<dbReference type="EMBL" id="JAVIIZ010000013">
    <property type="protein sequence ID" value="MDX8474438.1"/>
    <property type="molecule type" value="Genomic_DNA"/>
</dbReference>
<accession>A0ABU4XIQ7</accession>
<evidence type="ECO:0000313" key="3">
    <source>
        <dbReference type="Proteomes" id="UP001271780"/>
    </source>
</evidence>
<name>A0ABU4XIQ7_9HYPH</name>
<protein>
    <submittedName>
        <fullName evidence="2">Uncharacterized protein</fullName>
    </submittedName>
</protein>
<gene>
    <name evidence="2" type="ORF">RFM27_20355</name>
</gene>
<sequence>MAAMRRHPCDLSLPAPIYVATQKKGRARWRVKEFVMDRGLFFVIGDFLTTFGSAAAASRAVEAGRKPRRSDLKKLGIEPAAFDKLGRF</sequence>
<proteinExistence type="predicted"/>
<reference evidence="2 3" key="1">
    <citation type="submission" date="2023-08" db="EMBL/GenBank/DDBJ databases">
        <title>Implementing the SeqCode for naming new Mesorhizobium species isolated from Vachellia karroo root nodules.</title>
        <authorList>
            <person name="Van Lill M."/>
        </authorList>
    </citation>
    <scope>NUCLEOTIDE SEQUENCE [LARGE SCALE GENOMIC DNA]</scope>
    <source>
        <strain evidence="2 3">VK23A</strain>
    </source>
</reference>
<keyword evidence="1" id="KW-0812">Transmembrane</keyword>
<evidence type="ECO:0000313" key="2">
    <source>
        <dbReference type="EMBL" id="MDX8474438.1"/>
    </source>
</evidence>